<evidence type="ECO:0000313" key="4">
    <source>
        <dbReference type="Proteomes" id="UP000693981"/>
    </source>
</evidence>
<accession>A0A8T1WYX3</accession>
<reference evidence="3" key="1">
    <citation type="submission" date="2021-02" db="EMBL/GenBank/DDBJ databases">
        <authorList>
            <person name="Palmer J.M."/>
        </authorList>
    </citation>
    <scope>NUCLEOTIDE SEQUENCE</scope>
    <source>
        <strain evidence="3">SCRP23</strain>
    </source>
</reference>
<proteinExistence type="predicted"/>
<dbReference type="Proteomes" id="UP000693981">
    <property type="component" value="Unassembled WGS sequence"/>
</dbReference>
<dbReference type="AlphaFoldDB" id="A0A8T1WYX3"/>
<protein>
    <submittedName>
        <fullName evidence="3">Uncharacterized protein</fullName>
    </submittedName>
</protein>
<dbReference type="OrthoDB" id="75427at2759"/>
<organism evidence="3 4">
    <name type="scientific">Phytophthora boehmeriae</name>
    <dbReference type="NCBI Taxonomy" id="109152"/>
    <lineage>
        <taxon>Eukaryota</taxon>
        <taxon>Sar</taxon>
        <taxon>Stramenopiles</taxon>
        <taxon>Oomycota</taxon>
        <taxon>Peronosporomycetes</taxon>
        <taxon>Peronosporales</taxon>
        <taxon>Peronosporaceae</taxon>
        <taxon>Phytophthora</taxon>
    </lineage>
</organism>
<evidence type="ECO:0000256" key="2">
    <source>
        <dbReference type="SAM" id="MobiDB-lite"/>
    </source>
</evidence>
<name>A0A8T1WYX3_9STRA</name>
<keyword evidence="1" id="KW-0175">Coiled coil</keyword>
<keyword evidence="4" id="KW-1185">Reference proteome</keyword>
<evidence type="ECO:0000313" key="3">
    <source>
        <dbReference type="EMBL" id="KAG7396919.1"/>
    </source>
</evidence>
<comment type="caution">
    <text evidence="3">The sequence shown here is derived from an EMBL/GenBank/DDBJ whole genome shotgun (WGS) entry which is preliminary data.</text>
</comment>
<feature type="coiled-coil region" evidence="1">
    <location>
        <begin position="10"/>
        <end position="68"/>
    </location>
</feature>
<gene>
    <name evidence="3" type="ORF">PHYBOEH_001524</name>
</gene>
<dbReference type="EMBL" id="JAGDFL010000133">
    <property type="protein sequence ID" value="KAG7396919.1"/>
    <property type="molecule type" value="Genomic_DNA"/>
</dbReference>
<evidence type="ECO:0000256" key="1">
    <source>
        <dbReference type="SAM" id="Coils"/>
    </source>
</evidence>
<feature type="region of interest" description="Disordered" evidence="2">
    <location>
        <begin position="82"/>
        <end position="110"/>
    </location>
</feature>
<sequence>MRARKEVAACENLKRELLRSQQVLADLETQRFMFVRNRGKSVKWGGAKKAAEEQLARLDAAIASSKSDSILHEQELHSRQIALEKLQDDATHGRSHGMGKGHGHDDNQRNKLAVVAAV</sequence>